<evidence type="ECO:0000313" key="2">
    <source>
        <dbReference type="Proteomes" id="UP000018144"/>
    </source>
</evidence>
<organism evidence="1 2">
    <name type="scientific">Pyronema omphalodes (strain CBS 100304)</name>
    <name type="common">Pyronema confluens</name>
    <dbReference type="NCBI Taxonomy" id="1076935"/>
    <lineage>
        <taxon>Eukaryota</taxon>
        <taxon>Fungi</taxon>
        <taxon>Dikarya</taxon>
        <taxon>Ascomycota</taxon>
        <taxon>Pezizomycotina</taxon>
        <taxon>Pezizomycetes</taxon>
        <taxon>Pezizales</taxon>
        <taxon>Pyronemataceae</taxon>
        <taxon>Pyronema</taxon>
    </lineage>
</organism>
<dbReference type="Proteomes" id="UP000018144">
    <property type="component" value="Unassembled WGS sequence"/>
</dbReference>
<reference evidence="1 2" key="1">
    <citation type="journal article" date="2013" name="PLoS Genet.">
        <title>The genome and development-dependent transcriptomes of Pyronema confluens: a window into fungal evolution.</title>
        <authorList>
            <person name="Traeger S."/>
            <person name="Altegoer F."/>
            <person name="Freitag M."/>
            <person name="Gabaldon T."/>
            <person name="Kempken F."/>
            <person name="Kumar A."/>
            <person name="Marcet-Houben M."/>
            <person name="Poggeler S."/>
            <person name="Stajich J.E."/>
            <person name="Nowrousian M."/>
        </authorList>
    </citation>
    <scope>NUCLEOTIDE SEQUENCE [LARGE SCALE GENOMIC DNA]</scope>
    <source>
        <strain evidence="2">CBS 100304</strain>
        <tissue evidence="1">Vegetative mycelium</tissue>
    </source>
</reference>
<name>U4LM22_PYROM</name>
<gene>
    <name evidence="1" type="ORF">PCON_13493</name>
</gene>
<accession>U4LM22</accession>
<proteinExistence type="predicted"/>
<dbReference type="AlphaFoldDB" id="U4LM22"/>
<evidence type="ECO:0000313" key="1">
    <source>
        <dbReference type="EMBL" id="CCX32642.1"/>
    </source>
</evidence>
<sequence length="120" mass="14022">MGLSTSKSRVFSFSIQYPNERAVQPVTFTLPCRRPKSEHQRLTGEDGRASVNFCFEAFFREILQESRLSISMHSRRVRSTELQLSTFPRIFDARLPWCRMLQMNSHSSRNNSQENSQEFG</sequence>
<keyword evidence="2" id="KW-1185">Reference proteome</keyword>
<protein>
    <submittedName>
        <fullName evidence="1">Uncharacterized protein</fullName>
    </submittedName>
</protein>
<dbReference type="EMBL" id="HF935906">
    <property type="protein sequence ID" value="CCX32642.1"/>
    <property type="molecule type" value="Genomic_DNA"/>
</dbReference>